<sequence length="236" mass="26504">MSDETTGNTLSNAGGNPLKRTRTDSAAATGVALDSCTRSPNFWHNEGSIILCVDDTLFRVHRDLLSTHFTVFKDVFTIPQPAAPEQLEGCQLMEQSGDRREDWETALTFMYSPLDINPWHNNLKSQQLLSLARLAHKYQGDKLLAECVNRLKVEFPTKLVEFQKLYPPHQIPSIINGRTTLAQNIHDFIALVNGALELDIECILPCAYYLLLVTFTPELTLLSFLARGCRISRTSP</sequence>
<dbReference type="CDD" id="cd18186">
    <property type="entry name" value="BTB_POZ_ZBTB_KLHL-like"/>
    <property type="match status" value="1"/>
</dbReference>
<comment type="caution">
    <text evidence="3">The sequence shown here is derived from an EMBL/GenBank/DDBJ whole genome shotgun (WGS) entry which is preliminary data.</text>
</comment>
<keyword evidence="4" id="KW-1185">Reference proteome</keyword>
<feature type="compositionally biased region" description="Polar residues" evidence="1">
    <location>
        <begin position="1"/>
        <end position="14"/>
    </location>
</feature>
<dbReference type="InterPro" id="IPR011333">
    <property type="entry name" value="SKP1/BTB/POZ_sf"/>
</dbReference>
<feature type="region of interest" description="Disordered" evidence="1">
    <location>
        <begin position="1"/>
        <end position="23"/>
    </location>
</feature>
<dbReference type="OrthoDB" id="3044562at2759"/>
<dbReference type="PROSITE" id="PS50097">
    <property type="entry name" value="BTB"/>
    <property type="match status" value="1"/>
</dbReference>
<dbReference type="Gene3D" id="3.30.710.10">
    <property type="entry name" value="Potassium Channel Kv1.1, Chain A"/>
    <property type="match status" value="1"/>
</dbReference>
<dbReference type="EMBL" id="JAACJJ010000031">
    <property type="protein sequence ID" value="KAF5317969.1"/>
    <property type="molecule type" value="Genomic_DNA"/>
</dbReference>
<gene>
    <name evidence="3" type="ORF">D9619_012018</name>
</gene>
<feature type="domain" description="BTB" evidence="2">
    <location>
        <begin position="47"/>
        <end position="112"/>
    </location>
</feature>
<evidence type="ECO:0000256" key="1">
    <source>
        <dbReference type="SAM" id="MobiDB-lite"/>
    </source>
</evidence>
<evidence type="ECO:0000313" key="4">
    <source>
        <dbReference type="Proteomes" id="UP000567179"/>
    </source>
</evidence>
<evidence type="ECO:0000313" key="3">
    <source>
        <dbReference type="EMBL" id="KAF5317969.1"/>
    </source>
</evidence>
<dbReference type="SUPFAM" id="SSF54695">
    <property type="entry name" value="POZ domain"/>
    <property type="match status" value="1"/>
</dbReference>
<dbReference type="AlphaFoldDB" id="A0A8H5EZD0"/>
<dbReference type="Proteomes" id="UP000567179">
    <property type="component" value="Unassembled WGS sequence"/>
</dbReference>
<reference evidence="3 4" key="1">
    <citation type="journal article" date="2020" name="ISME J.">
        <title>Uncovering the hidden diversity of litter-decomposition mechanisms in mushroom-forming fungi.</title>
        <authorList>
            <person name="Floudas D."/>
            <person name="Bentzer J."/>
            <person name="Ahren D."/>
            <person name="Johansson T."/>
            <person name="Persson P."/>
            <person name="Tunlid A."/>
        </authorList>
    </citation>
    <scope>NUCLEOTIDE SEQUENCE [LARGE SCALE GENOMIC DNA]</scope>
    <source>
        <strain evidence="3 4">CBS 101986</strain>
    </source>
</reference>
<accession>A0A8H5EZD0</accession>
<protein>
    <recommendedName>
        <fullName evidence="2">BTB domain-containing protein</fullName>
    </recommendedName>
</protein>
<dbReference type="Pfam" id="PF00651">
    <property type="entry name" value="BTB"/>
    <property type="match status" value="1"/>
</dbReference>
<dbReference type="InterPro" id="IPR000210">
    <property type="entry name" value="BTB/POZ_dom"/>
</dbReference>
<evidence type="ECO:0000259" key="2">
    <source>
        <dbReference type="PROSITE" id="PS50097"/>
    </source>
</evidence>
<proteinExistence type="predicted"/>
<name>A0A8H5EZD0_9AGAR</name>
<organism evidence="3 4">
    <name type="scientific">Psilocybe cf. subviscida</name>
    <dbReference type="NCBI Taxonomy" id="2480587"/>
    <lineage>
        <taxon>Eukaryota</taxon>
        <taxon>Fungi</taxon>
        <taxon>Dikarya</taxon>
        <taxon>Basidiomycota</taxon>
        <taxon>Agaricomycotina</taxon>
        <taxon>Agaricomycetes</taxon>
        <taxon>Agaricomycetidae</taxon>
        <taxon>Agaricales</taxon>
        <taxon>Agaricineae</taxon>
        <taxon>Strophariaceae</taxon>
        <taxon>Psilocybe</taxon>
    </lineage>
</organism>